<keyword evidence="4" id="KW-1185">Reference proteome</keyword>
<accession>A0A1H3TGT5</accession>
<evidence type="ECO:0000313" key="3">
    <source>
        <dbReference type="EMBL" id="SDZ48539.1"/>
    </source>
</evidence>
<feature type="transmembrane region" description="Helical" evidence="2">
    <location>
        <begin position="248"/>
        <end position="267"/>
    </location>
</feature>
<sequence>MKEFFQSILPRIQNKGEKLKHIELFVEKPWVLIDEATDELLEYEFFRDGRLLVSRGGNAAWGRWEQTPSSRLILEYGDKLLLLHTTFVDEAVMLVTKSGSTEPTMALVNQKKIPDLLYKAYLANIADLQGEIEKEEPEPQKNPSTSSQKIDPPQQGEVFGAEAEGIPVKVNRYNIKEKSDTGDDLIFLTAIPDVIHEGAQLMSINNKEALPEAKQITIKNFSGSFLIEIDSDCTVGSVTYLEAGWNKLYLLLAAALVFIMVIVLSNFV</sequence>
<name>A0A1H3TGT5_9BACT</name>
<protein>
    <submittedName>
        <fullName evidence="3">Uncharacterized protein</fullName>
    </submittedName>
</protein>
<reference evidence="3 4" key="1">
    <citation type="submission" date="2016-10" db="EMBL/GenBank/DDBJ databases">
        <authorList>
            <person name="Varghese N."/>
            <person name="Submissions S."/>
        </authorList>
    </citation>
    <scope>NUCLEOTIDE SEQUENCE [LARGE SCALE GENOMIC DNA]</scope>
    <source>
        <strain evidence="3 4">DSM 17997</strain>
    </source>
</reference>
<keyword evidence="2" id="KW-0812">Transmembrane</keyword>
<keyword evidence="2" id="KW-1133">Transmembrane helix</keyword>
<feature type="region of interest" description="Disordered" evidence="1">
    <location>
        <begin position="134"/>
        <end position="155"/>
    </location>
</feature>
<gene>
    <name evidence="3" type="ORF">SAMN05444412_1172</name>
</gene>
<dbReference type="Proteomes" id="UP000199663">
    <property type="component" value="Unassembled WGS sequence"/>
</dbReference>
<organism evidence="3 4">
    <name type="scientific">Rhodonellum ikkaensis</name>
    <dbReference type="NCBI Taxonomy" id="336829"/>
    <lineage>
        <taxon>Bacteria</taxon>
        <taxon>Pseudomonadati</taxon>
        <taxon>Bacteroidota</taxon>
        <taxon>Cytophagia</taxon>
        <taxon>Cytophagales</taxon>
        <taxon>Cytophagaceae</taxon>
        <taxon>Rhodonellum</taxon>
    </lineage>
</organism>
<dbReference type="EMBL" id="FNQC01000017">
    <property type="protein sequence ID" value="SDZ48539.1"/>
    <property type="molecule type" value="Genomic_DNA"/>
</dbReference>
<evidence type="ECO:0000256" key="2">
    <source>
        <dbReference type="SAM" id="Phobius"/>
    </source>
</evidence>
<comment type="caution">
    <text evidence="3">The sequence shown here is derived from an EMBL/GenBank/DDBJ whole genome shotgun (WGS) entry which is preliminary data.</text>
</comment>
<keyword evidence="2" id="KW-0472">Membrane</keyword>
<evidence type="ECO:0000313" key="4">
    <source>
        <dbReference type="Proteomes" id="UP000199663"/>
    </source>
</evidence>
<dbReference type="RefSeq" id="WP_019599905.1">
    <property type="nucleotide sequence ID" value="NZ_FNQC01000017.1"/>
</dbReference>
<proteinExistence type="predicted"/>
<evidence type="ECO:0000256" key="1">
    <source>
        <dbReference type="SAM" id="MobiDB-lite"/>
    </source>
</evidence>